<dbReference type="RefSeq" id="WP_089378590.1">
    <property type="nucleotide sequence ID" value="NZ_FZNX01000004.1"/>
</dbReference>
<evidence type="ECO:0000313" key="2">
    <source>
        <dbReference type="Proteomes" id="UP000198412"/>
    </source>
</evidence>
<evidence type="ECO:0000313" key="1">
    <source>
        <dbReference type="EMBL" id="SNR66250.1"/>
    </source>
</evidence>
<sequence>MKKKVTLQYVLILFFLIQSTTIYSQIHKPEHENYYKWFDAIIGVGNTGIYNGIEYEKKYRTLGESHEFYITSQFLNGDIVYDSQPYFNIEMKYDVFEDELIVKLPSQYGGSIIIKLIKEKIDSFNINNNRFVRIYIGDKEQISEINRSFYQVLYQSNYIKLYKKHRKTKLARSDKDFIYNVFKEQIESYIYYDKKYHQVKSKGDFLRLFPEQKKRINAFYKSNKVLRKSDNDKFLIELSKYIESLITFNDVPS</sequence>
<dbReference type="Proteomes" id="UP000198412">
    <property type="component" value="Unassembled WGS sequence"/>
</dbReference>
<dbReference type="EMBL" id="FZNX01000004">
    <property type="protein sequence ID" value="SNR66250.1"/>
    <property type="molecule type" value="Genomic_DNA"/>
</dbReference>
<keyword evidence="2" id="KW-1185">Reference proteome</keyword>
<gene>
    <name evidence="1" type="ORF">SAMN04488111_2290</name>
</gene>
<accession>A0A238Y5F9</accession>
<reference evidence="2" key="1">
    <citation type="submission" date="2017-06" db="EMBL/GenBank/DDBJ databases">
        <authorList>
            <person name="Varghese N."/>
            <person name="Submissions S."/>
        </authorList>
    </citation>
    <scope>NUCLEOTIDE SEQUENCE [LARGE SCALE GENOMIC DNA]</scope>
    <source>
        <strain evidence="2">DSM 27993</strain>
    </source>
</reference>
<name>A0A238Y5F9_9FLAO</name>
<proteinExistence type="predicted"/>
<organism evidence="1 2">
    <name type="scientific">Lutibacter flavus</name>
    <dbReference type="NCBI Taxonomy" id="691689"/>
    <lineage>
        <taxon>Bacteria</taxon>
        <taxon>Pseudomonadati</taxon>
        <taxon>Bacteroidota</taxon>
        <taxon>Flavobacteriia</taxon>
        <taxon>Flavobacteriales</taxon>
        <taxon>Flavobacteriaceae</taxon>
        <taxon>Lutibacter</taxon>
    </lineage>
</organism>
<dbReference type="AlphaFoldDB" id="A0A238Y5F9"/>
<dbReference type="OrthoDB" id="1187639at2"/>
<protein>
    <submittedName>
        <fullName evidence="1">Uncharacterized protein</fullName>
    </submittedName>
</protein>